<keyword evidence="5" id="KW-0221">Differentiation</keyword>
<keyword evidence="3" id="KW-0217">Developmental protein</keyword>
<feature type="compositionally biased region" description="Acidic residues" evidence="7">
    <location>
        <begin position="55"/>
        <end position="64"/>
    </location>
</feature>
<name>A0A0R3S856_HYMDI</name>
<feature type="compositionally biased region" description="Polar residues" evidence="7">
    <location>
        <begin position="92"/>
        <end position="102"/>
    </location>
</feature>
<evidence type="ECO:0000256" key="1">
    <source>
        <dbReference type="ARBA" id="ARBA00002540"/>
    </source>
</evidence>
<dbReference type="InterPro" id="IPR009685">
    <property type="entry name" value="MEA1"/>
</dbReference>
<dbReference type="Proteomes" id="UP000321570">
    <property type="component" value="Unassembled WGS sequence"/>
</dbReference>
<evidence type="ECO:0000256" key="2">
    <source>
        <dbReference type="ARBA" id="ARBA00022245"/>
    </source>
</evidence>
<evidence type="ECO:0000313" key="12">
    <source>
        <dbReference type="Proteomes" id="UP000321570"/>
    </source>
</evidence>
<dbReference type="EMBL" id="CABIJS010000719">
    <property type="protein sequence ID" value="VUZ57469.1"/>
    <property type="molecule type" value="Genomic_DNA"/>
</dbReference>
<keyword evidence="4" id="KW-0597">Phosphoprotein</keyword>
<evidence type="ECO:0000313" key="10">
    <source>
        <dbReference type="EMBL" id="VUZ57469.1"/>
    </source>
</evidence>
<keyword evidence="6" id="KW-0744">Spermatogenesis</keyword>
<feature type="compositionally biased region" description="Basic and acidic residues" evidence="7">
    <location>
        <begin position="121"/>
        <end position="133"/>
    </location>
</feature>
<gene>
    <name evidence="8" type="ORF">HDID_LOCUS297</name>
    <name evidence="9" type="ORF">WMSIL1_LOCUS14930</name>
    <name evidence="10" type="ORF">WMSIL1_LOCUS14933</name>
</gene>
<dbReference type="OrthoDB" id="5593200at2759"/>
<evidence type="ECO:0000313" key="8">
    <source>
        <dbReference type="EMBL" id="VDL14610.1"/>
    </source>
</evidence>
<feature type="compositionally biased region" description="Basic and acidic residues" evidence="7">
    <location>
        <begin position="78"/>
        <end position="87"/>
    </location>
</feature>
<evidence type="ECO:0000313" key="13">
    <source>
        <dbReference type="WBParaSite" id="HDID_0000029601-mRNA-1"/>
    </source>
</evidence>
<feature type="compositionally biased region" description="Polar residues" evidence="7">
    <location>
        <begin position="1"/>
        <end position="19"/>
    </location>
</feature>
<evidence type="ECO:0000256" key="5">
    <source>
        <dbReference type="ARBA" id="ARBA00022782"/>
    </source>
</evidence>
<reference evidence="9 12" key="3">
    <citation type="submission" date="2019-07" db="EMBL/GenBank/DDBJ databases">
        <authorList>
            <person name="Jastrzebski P J."/>
            <person name="Paukszto L."/>
            <person name="Jastrzebski P J."/>
        </authorList>
    </citation>
    <scope>NUCLEOTIDE SEQUENCE [LARGE SCALE GENOMIC DNA]</scope>
    <source>
        <strain evidence="9 12">WMS-il1</strain>
    </source>
</reference>
<organism evidence="13">
    <name type="scientific">Hymenolepis diminuta</name>
    <name type="common">Rat tapeworm</name>
    <dbReference type="NCBI Taxonomy" id="6216"/>
    <lineage>
        <taxon>Eukaryota</taxon>
        <taxon>Metazoa</taxon>
        <taxon>Spiralia</taxon>
        <taxon>Lophotrochozoa</taxon>
        <taxon>Platyhelminthes</taxon>
        <taxon>Cestoda</taxon>
        <taxon>Eucestoda</taxon>
        <taxon>Cyclophyllidea</taxon>
        <taxon>Hymenolepididae</taxon>
        <taxon>Hymenolepis</taxon>
    </lineage>
</organism>
<dbReference type="EMBL" id="UYSG01000036">
    <property type="protein sequence ID" value="VDL14610.1"/>
    <property type="molecule type" value="Genomic_DNA"/>
</dbReference>
<protein>
    <recommendedName>
        <fullName evidence="2">Male-enhanced antigen 1</fullName>
    </recommendedName>
</protein>
<evidence type="ECO:0000313" key="11">
    <source>
        <dbReference type="Proteomes" id="UP000274504"/>
    </source>
</evidence>
<evidence type="ECO:0000313" key="9">
    <source>
        <dbReference type="EMBL" id="VUZ57468.1"/>
    </source>
</evidence>
<reference evidence="13" key="1">
    <citation type="submission" date="2017-02" db="UniProtKB">
        <authorList>
            <consortium name="WormBaseParasite"/>
        </authorList>
    </citation>
    <scope>IDENTIFICATION</scope>
</reference>
<dbReference type="Proteomes" id="UP000274504">
    <property type="component" value="Unassembled WGS sequence"/>
</dbReference>
<dbReference type="GO" id="GO:0007283">
    <property type="term" value="P:spermatogenesis"/>
    <property type="evidence" value="ECO:0007669"/>
    <property type="project" value="UniProtKB-KW"/>
</dbReference>
<dbReference type="EMBL" id="CABIJS010000719">
    <property type="protein sequence ID" value="VUZ57468.1"/>
    <property type="molecule type" value="Genomic_DNA"/>
</dbReference>
<dbReference type="Pfam" id="PF06910">
    <property type="entry name" value="MEA1"/>
    <property type="match status" value="1"/>
</dbReference>
<dbReference type="AlphaFoldDB" id="A0A0R3S856"/>
<keyword evidence="12" id="KW-1185">Reference proteome</keyword>
<dbReference type="GO" id="GO:0030154">
    <property type="term" value="P:cell differentiation"/>
    <property type="evidence" value="ECO:0007669"/>
    <property type="project" value="UniProtKB-KW"/>
</dbReference>
<accession>A0A0R3S856</accession>
<evidence type="ECO:0000256" key="4">
    <source>
        <dbReference type="ARBA" id="ARBA00022553"/>
    </source>
</evidence>
<comment type="function">
    <text evidence="1">May play an important role in spermatogenesis and/or testis development.</text>
</comment>
<feature type="region of interest" description="Disordered" evidence="7">
    <location>
        <begin position="1"/>
        <end position="133"/>
    </location>
</feature>
<sequence length="194" mass="21420">MRDTAISNGQGSTPSSPTGFQDDAFSVLDGQPAPSSPEHVGYTLLENGFVSSQSSDEDEEEEMESGSGRQDSNTDPLDDARIDETLRRVLNSDGTHFGSFQASEEPEDEPDESSPALLWNEPRKDEDQRIPLSDEKATEIKAYLSGFKLPEAYLPTWAMQIPEEVWKQRLLQRISSQSAAAAPTSKSSRFFSEL</sequence>
<evidence type="ECO:0000256" key="7">
    <source>
        <dbReference type="SAM" id="MobiDB-lite"/>
    </source>
</evidence>
<evidence type="ECO:0000256" key="3">
    <source>
        <dbReference type="ARBA" id="ARBA00022473"/>
    </source>
</evidence>
<dbReference type="PANTHER" id="PTHR17005">
    <property type="entry name" value="MALE-ENHANCED ANTIGEN-1"/>
    <property type="match status" value="1"/>
</dbReference>
<evidence type="ECO:0000256" key="6">
    <source>
        <dbReference type="ARBA" id="ARBA00022871"/>
    </source>
</evidence>
<dbReference type="STRING" id="6216.A0A0R3S856"/>
<proteinExistence type="predicted"/>
<reference evidence="8 11" key="2">
    <citation type="submission" date="2018-11" db="EMBL/GenBank/DDBJ databases">
        <authorList>
            <consortium name="Pathogen Informatics"/>
        </authorList>
    </citation>
    <scope>NUCLEOTIDE SEQUENCE [LARGE SCALE GENOMIC DNA]</scope>
</reference>
<dbReference type="WBParaSite" id="HDID_0000029601-mRNA-1">
    <property type="protein sequence ID" value="HDID_0000029601-mRNA-1"/>
    <property type="gene ID" value="HDID_0000029601"/>
</dbReference>